<feature type="chain" id="PRO_5006601376" evidence="1">
    <location>
        <begin position="27"/>
        <end position="461"/>
    </location>
</feature>
<dbReference type="Gene3D" id="3.90.230.10">
    <property type="entry name" value="Creatinase/methionine aminopeptidase superfamily"/>
    <property type="match status" value="1"/>
</dbReference>
<keyword evidence="3" id="KW-0449">Lipoprotein</keyword>
<dbReference type="InterPro" id="IPR000994">
    <property type="entry name" value="Pept_M24"/>
</dbReference>
<proteinExistence type="predicted"/>
<dbReference type="EMBL" id="CP013189">
    <property type="protein sequence ID" value="ALO45318.1"/>
    <property type="molecule type" value="Genomic_DNA"/>
</dbReference>
<feature type="domain" description="Peptidase M24" evidence="2">
    <location>
        <begin position="227"/>
        <end position="427"/>
    </location>
</feature>
<dbReference type="Pfam" id="PF00557">
    <property type="entry name" value="Peptidase_M24"/>
    <property type="match status" value="1"/>
</dbReference>
<name>A0A0S2KAH1_9GAMM</name>
<feature type="signal peptide" evidence="1">
    <location>
        <begin position="1"/>
        <end position="26"/>
    </location>
</feature>
<protein>
    <submittedName>
        <fullName evidence="3">Putative lipoprotein</fullName>
    </submittedName>
</protein>
<dbReference type="Proteomes" id="UP000065641">
    <property type="component" value="Chromosome"/>
</dbReference>
<dbReference type="KEGG" id="pspi:PS2015_635"/>
<dbReference type="SUPFAM" id="SSF55920">
    <property type="entry name" value="Creatinase/aminopeptidase"/>
    <property type="match status" value="1"/>
</dbReference>
<evidence type="ECO:0000313" key="4">
    <source>
        <dbReference type="Proteomes" id="UP000065641"/>
    </source>
</evidence>
<evidence type="ECO:0000256" key="1">
    <source>
        <dbReference type="SAM" id="SignalP"/>
    </source>
</evidence>
<gene>
    <name evidence="3" type="ORF">PS2015_635</name>
</gene>
<evidence type="ECO:0000259" key="2">
    <source>
        <dbReference type="Pfam" id="PF00557"/>
    </source>
</evidence>
<evidence type="ECO:0000313" key="3">
    <source>
        <dbReference type="EMBL" id="ALO45318.1"/>
    </source>
</evidence>
<keyword evidence="4" id="KW-1185">Reference proteome</keyword>
<dbReference type="AlphaFoldDB" id="A0A0S2KAH1"/>
<dbReference type="InterPro" id="IPR036005">
    <property type="entry name" value="Creatinase/aminopeptidase-like"/>
</dbReference>
<organism evidence="3 4">
    <name type="scientific">Pseudohongiella spirulinae</name>
    <dbReference type="NCBI Taxonomy" id="1249552"/>
    <lineage>
        <taxon>Bacteria</taxon>
        <taxon>Pseudomonadati</taxon>
        <taxon>Pseudomonadota</taxon>
        <taxon>Gammaproteobacteria</taxon>
        <taxon>Pseudomonadales</taxon>
        <taxon>Pseudohongiellaceae</taxon>
        <taxon>Pseudohongiella</taxon>
    </lineage>
</organism>
<dbReference type="STRING" id="1249552.PS2015_635"/>
<dbReference type="RefSeq" id="WP_058020865.1">
    <property type="nucleotide sequence ID" value="NZ_CP013189.1"/>
</dbReference>
<dbReference type="OrthoDB" id="9765815at2"/>
<accession>A0A0S2KAH1</accession>
<sequence precursor="true">MKTSSPLVAVLLAAAFTALPITQTHAQPPVQVPASVPAHIHPLPTLRDQATEQQAWLEARMDRVLPALMSEYGVDMWILSMREYGEDPVFWSITSPTTFAARRRSIYVFTLQPDGSVERLALGGGDQGGVFQAYRSSRPAPTQPTAELVGNEQWQLLRELIEDRDPDNIALNIDAEWAFSDGLHAGEREALEEALGPYVERVVREPRLAMNYIALRIPEMMPRYRKIMETVHAVISEAFSNAVITPGETTTQDVIWWMRQRVQELGYQVWFQPSLDVSRQGSGRIREDTVIQPGDLLWTDFGVVAMNLHTDTQHLGYVLKPGETEAPAGLQACLADSNRMQELLLEEMQPGRTGNDILASTLARIAAEGITGTVYTHPIGDHGHGAGPLIGRWDGQEGVPIRGDAVLLPSTWHSIELQATRAIPEWGGEEANCRQEEEAYLDEDGERHWVFRRQDAFHLVW</sequence>
<reference evidence="3 4" key="1">
    <citation type="submission" date="2015-11" db="EMBL/GenBank/DDBJ databases">
        <authorList>
            <person name="Zhang Y."/>
            <person name="Guo Z."/>
        </authorList>
    </citation>
    <scope>NUCLEOTIDE SEQUENCE [LARGE SCALE GENOMIC DNA]</scope>
    <source>
        <strain evidence="3 4">KCTC 32221</strain>
    </source>
</reference>
<keyword evidence="1" id="KW-0732">Signal</keyword>